<dbReference type="Gene3D" id="3.30.420.10">
    <property type="entry name" value="Ribonuclease H-like superfamily/Ribonuclease H"/>
    <property type="match status" value="1"/>
</dbReference>
<protein>
    <submittedName>
        <fullName evidence="3">Uncharacterized protein LOC112685152</fullName>
    </submittedName>
</protein>
<evidence type="ECO:0000313" key="3">
    <source>
        <dbReference type="RefSeq" id="XP_025412716.1"/>
    </source>
</evidence>
<dbReference type="AlphaFoldDB" id="A0A8B8FQG5"/>
<dbReference type="InterPro" id="IPR036397">
    <property type="entry name" value="RNaseH_sf"/>
</dbReference>
<evidence type="ECO:0000259" key="1">
    <source>
        <dbReference type="Pfam" id="PF18701"/>
    </source>
</evidence>
<dbReference type="InterPro" id="IPR012337">
    <property type="entry name" value="RNaseH-like_sf"/>
</dbReference>
<gene>
    <name evidence="3" type="primary">LOC112685152</name>
</gene>
<reference evidence="3" key="1">
    <citation type="submission" date="2025-08" db="UniProtKB">
        <authorList>
            <consortium name="RefSeq"/>
        </authorList>
    </citation>
    <scope>IDENTIFICATION</scope>
    <source>
        <tissue evidence="3">Whole body</tissue>
    </source>
</reference>
<feature type="domain" description="DUF5641" evidence="1">
    <location>
        <begin position="111"/>
        <end position="205"/>
    </location>
</feature>
<dbReference type="Proteomes" id="UP000694846">
    <property type="component" value="Unplaced"/>
</dbReference>
<proteinExistence type="predicted"/>
<dbReference type="PANTHER" id="PTHR47331:SF1">
    <property type="entry name" value="GAG-LIKE PROTEIN"/>
    <property type="match status" value="1"/>
</dbReference>
<keyword evidence="2" id="KW-1185">Reference proteome</keyword>
<name>A0A8B8FQG5_9HEMI</name>
<dbReference type="SUPFAM" id="SSF53098">
    <property type="entry name" value="Ribonuclease H-like"/>
    <property type="match status" value="1"/>
</dbReference>
<dbReference type="GO" id="GO:0003676">
    <property type="term" value="F:nucleic acid binding"/>
    <property type="evidence" value="ECO:0007669"/>
    <property type="project" value="InterPro"/>
</dbReference>
<accession>A0A8B8FQG5</accession>
<evidence type="ECO:0000313" key="2">
    <source>
        <dbReference type="Proteomes" id="UP000694846"/>
    </source>
</evidence>
<dbReference type="Pfam" id="PF18701">
    <property type="entry name" value="DUF5641"/>
    <property type="match status" value="1"/>
</dbReference>
<sequence>METTRNTLANIGVSWRFIPPRSPHFGGLWEAAVKSMKILLGRILGETRLTFEELSTLLTRAEACLNSRLITTLSSDPSNPPYLTPAHFLIGDSLIAVPEPDITNIPLNHLTRWRRITQYSQHLWRRWSSEYLGQLQERSKWASNKGSWVKPGTVVLVKEDNLPAFRWRLGMITSVQRGSDGVIRSANVKTQEGHYQRAVRKLCPLPFEGNVENA</sequence>
<dbReference type="OrthoDB" id="5986643at2759"/>
<dbReference type="RefSeq" id="XP_025412716.1">
    <property type="nucleotide sequence ID" value="XM_025556931.1"/>
</dbReference>
<dbReference type="PANTHER" id="PTHR47331">
    <property type="entry name" value="PHD-TYPE DOMAIN-CONTAINING PROTEIN"/>
    <property type="match status" value="1"/>
</dbReference>
<dbReference type="GeneID" id="112685152"/>
<organism evidence="2 3">
    <name type="scientific">Sipha flava</name>
    <name type="common">yellow sugarcane aphid</name>
    <dbReference type="NCBI Taxonomy" id="143950"/>
    <lineage>
        <taxon>Eukaryota</taxon>
        <taxon>Metazoa</taxon>
        <taxon>Ecdysozoa</taxon>
        <taxon>Arthropoda</taxon>
        <taxon>Hexapoda</taxon>
        <taxon>Insecta</taxon>
        <taxon>Pterygota</taxon>
        <taxon>Neoptera</taxon>
        <taxon>Paraneoptera</taxon>
        <taxon>Hemiptera</taxon>
        <taxon>Sternorrhyncha</taxon>
        <taxon>Aphidomorpha</taxon>
        <taxon>Aphidoidea</taxon>
        <taxon>Aphididae</taxon>
        <taxon>Sipha</taxon>
    </lineage>
</organism>
<dbReference type="InterPro" id="IPR040676">
    <property type="entry name" value="DUF5641"/>
</dbReference>